<keyword evidence="3" id="KW-1185">Reference proteome</keyword>
<dbReference type="Proteomes" id="UP000500826">
    <property type="component" value="Chromosome"/>
</dbReference>
<organism evidence="2 3">
    <name type="scientific">Ramlibacter terrae</name>
    <dbReference type="NCBI Taxonomy" id="2732511"/>
    <lineage>
        <taxon>Bacteria</taxon>
        <taxon>Pseudomonadati</taxon>
        <taxon>Pseudomonadota</taxon>
        <taxon>Betaproteobacteria</taxon>
        <taxon>Burkholderiales</taxon>
        <taxon>Comamonadaceae</taxon>
        <taxon>Ramlibacter</taxon>
    </lineage>
</organism>
<reference evidence="2 3" key="1">
    <citation type="submission" date="2020-05" db="EMBL/GenBank/DDBJ databases">
        <title>Ramlibacter rhizophilus sp. nov., isolated from rhizosphere soil of national flower Mugunghwa from South Korea.</title>
        <authorList>
            <person name="Zheng-Fei Y."/>
            <person name="Huan T."/>
        </authorList>
    </citation>
    <scope>NUCLEOTIDE SEQUENCE [LARGE SCALE GENOMIC DNA]</scope>
    <source>
        <strain evidence="2 3">H242</strain>
    </source>
</reference>
<evidence type="ECO:0000313" key="2">
    <source>
        <dbReference type="EMBL" id="QJW84617.1"/>
    </source>
</evidence>
<sequence length="269" mass="28122">MQLGDTTAHSVNGDGVGGDDFPVLRARQDVFFSGPVGDSDPLEGLTIEGVVVSGSEDLPRDVTFTRGVRINGDLVIRASGTVTFNGPVEITGGGDLRIIGADNILFRGGVVLTDTDGSGQYGDLFPEANEITFRGSDESVRGQGVLTLRPTLVGAGIELGTPALSQPTGVLNISNDEIPSAFGDGFSRIVVGHQTASMRRRARARCASAPSTRWTSPRCATRWRSTAARSRSRTIPPATTTSVSKARSPSTRATTSCCATGWRPASPAC</sequence>
<dbReference type="EMBL" id="CP053418">
    <property type="protein sequence ID" value="QJW84617.1"/>
    <property type="molecule type" value="Genomic_DNA"/>
</dbReference>
<feature type="region of interest" description="Disordered" evidence="1">
    <location>
        <begin position="225"/>
        <end position="248"/>
    </location>
</feature>
<name>A0ABX6P4Z9_9BURK</name>
<feature type="compositionally biased region" description="Polar residues" evidence="1">
    <location>
        <begin position="237"/>
        <end position="248"/>
    </location>
</feature>
<evidence type="ECO:0000313" key="3">
    <source>
        <dbReference type="Proteomes" id="UP000500826"/>
    </source>
</evidence>
<accession>A0ABX6P4Z9</accession>
<evidence type="ECO:0000256" key="1">
    <source>
        <dbReference type="SAM" id="MobiDB-lite"/>
    </source>
</evidence>
<gene>
    <name evidence="2" type="ORF">HK414_15850</name>
</gene>
<proteinExistence type="predicted"/>
<protein>
    <submittedName>
        <fullName evidence="2">Uncharacterized protein</fullName>
    </submittedName>
</protein>